<keyword evidence="5" id="KW-1185">Reference proteome</keyword>
<dbReference type="KEGG" id="ske:Sked_09370"/>
<dbReference type="CDD" id="cd06223">
    <property type="entry name" value="PRTases_typeI"/>
    <property type="match status" value="1"/>
</dbReference>
<feature type="domain" description="Ig-like" evidence="3">
    <location>
        <begin position="62"/>
        <end position="113"/>
    </location>
</feature>
<dbReference type="InterPro" id="IPR051910">
    <property type="entry name" value="ComF/GntX_DNA_util-trans"/>
</dbReference>
<dbReference type="RefSeq" id="WP_012865956.1">
    <property type="nucleotide sequence ID" value="NC_013521.1"/>
</dbReference>
<comment type="similarity">
    <text evidence="1">Belongs to the ComF/GntX family.</text>
</comment>
<evidence type="ECO:0000256" key="1">
    <source>
        <dbReference type="ARBA" id="ARBA00008007"/>
    </source>
</evidence>
<evidence type="ECO:0000259" key="3">
    <source>
        <dbReference type="PROSITE" id="PS50835"/>
    </source>
</evidence>
<protein>
    <submittedName>
        <fullName evidence="4">Predicted amidophosphoribosyltransferase</fullName>
    </submittedName>
</protein>
<dbReference type="EMBL" id="CP001819">
    <property type="protein sequence ID" value="ACZ20887.1"/>
    <property type="molecule type" value="Genomic_DNA"/>
</dbReference>
<evidence type="ECO:0000313" key="5">
    <source>
        <dbReference type="Proteomes" id="UP000000322"/>
    </source>
</evidence>
<dbReference type="AlphaFoldDB" id="D1BCN9"/>
<evidence type="ECO:0000313" key="4">
    <source>
        <dbReference type="EMBL" id="ACZ20887.1"/>
    </source>
</evidence>
<dbReference type="SUPFAM" id="SSF53271">
    <property type="entry name" value="PRTase-like"/>
    <property type="match status" value="1"/>
</dbReference>
<name>D1BCN9_SANKS</name>
<dbReference type="GO" id="GO:0016757">
    <property type="term" value="F:glycosyltransferase activity"/>
    <property type="evidence" value="ECO:0007669"/>
    <property type="project" value="UniProtKB-KW"/>
</dbReference>
<dbReference type="Gene3D" id="3.40.50.2020">
    <property type="match status" value="1"/>
</dbReference>
<feature type="compositionally biased region" description="Pro residues" evidence="2">
    <location>
        <begin position="273"/>
        <end position="285"/>
    </location>
</feature>
<dbReference type="PANTHER" id="PTHR47505:SF1">
    <property type="entry name" value="DNA UTILIZATION PROTEIN YHGH"/>
    <property type="match status" value="1"/>
</dbReference>
<accession>D1BCN9</accession>
<dbReference type="Proteomes" id="UP000000322">
    <property type="component" value="Chromosome"/>
</dbReference>
<feature type="region of interest" description="Disordered" evidence="2">
    <location>
        <begin position="273"/>
        <end position="299"/>
    </location>
</feature>
<dbReference type="PANTHER" id="PTHR47505">
    <property type="entry name" value="DNA UTILIZATION PROTEIN YHGH"/>
    <property type="match status" value="1"/>
</dbReference>
<gene>
    <name evidence="4" type="ordered locus">Sked_09370</name>
</gene>
<dbReference type="InterPro" id="IPR007110">
    <property type="entry name" value="Ig-like_dom"/>
</dbReference>
<dbReference type="PROSITE" id="PS50835">
    <property type="entry name" value="IG_LIKE"/>
    <property type="match status" value="1"/>
</dbReference>
<proteinExistence type="inferred from homology"/>
<dbReference type="HOGENOM" id="CLU_054549_3_1_11"/>
<evidence type="ECO:0000256" key="2">
    <source>
        <dbReference type="SAM" id="MobiDB-lite"/>
    </source>
</evidence>
<dbReference type="STRING" id="446469.Sked_09370"/>
<dbReference type="eggNOG" id="COG1040">
    <property type="taxonomic scope" value="Bacteria"/>
</dbReference>
<reference evidence="4 5" key="1">
    <citation type="journal article" date="2009" name="Stand. Genomic Sci.">
        <title>Complete genome sequence of Sanguibacter keddieii type strain (ST-74).</title>
        <authorList>
            <person name="Ivanova N."/>
            <person name="Sikorski J."/>
            <person name="Sims D."/>
            <person name="Brettin T."/>
            <person name="Detter J.C."/>
            <person name="Han C."/>
            <person name="Lapidus A."/>
            <person name="Copeland A."/>
            <person name="Glavina Del Rio T."/>
            <person name="Nolan M."/>
            <person name="Chen F."/>
            <person name="Lucas S."/>
            <person name="Tice H."/>
            <person name="Cheng J.F."/>
            <person name="Bruce D."/>
            <person name="Goodwin L."/>
            <person name="Pitluck S."/>
            <person name="Pati A."/>
            <person name="Mavromatis K."/>
            <person name="Chen A."/>
            <person name="Palaniappan K."/>
            <person name="D'haeseleer P."/>
            <person name="Chain P."/>
            <person name="Bristow J."/>
            <person name="Eisen J.A."/>
            <person name="Markowitz V."/>
            <person name="Hugenholtz P."/>
            <person name="Goker M."/>
            <person name="Pukall R."/>
            <person name="Klenk H.P."/>
            <person name="Kyrpides N.C."/>
        </authorList>
    </citation>
    <scope>NUCLEOTIDE SEQUENCE [LARGE SCALE GENOMIC DNA]</scope>
    <source>
        <strain evidence="5">ATCC 51767 / DSM 10542 / NCFB 3025 / ST-74</strain>
    </source>
</reference>
<dbReference type="InterPro" id="IPR029057">
    <property type="entry name" value="PRTase-like"/>
</dbReference>
<dbReference type="InterPro" id="IPR000836">
    <property type="entry name" value="PRTase_dom"/>
</dbReference>
<sequence length="299" mass="30438">MRPHLSRLLATAAAVVVPLAGGLVRLVVPLGCAGCGAVDVVLCGVCRDALGSGALRVDGAAPRLVQLPAGGAQASTAAQAAAGDGLVSRWPVLACAVGSGTVRTVVVSWKDRGRTDCTGVLGARLREGARSGVALVPVESLVGREVWVVPVPSTRPAVRRRGREHTVELARAATEVFRASWSTAAPVRLVPALVHSRRRTADQSGLGARARWRNLAGALRVRRAAQTATSGPAACVLVDDVLTTGATLAECARALHAAGHEVVLGLVLAATPTPTPTTPTSPHAPSPHSLLVHSDPGTG</sequence>
<organism evidence="4 5">
    <name type="scientific">Sanguibacter keddieii (strain ATCC 51767 / DSM 10542 / NCFB 3025 / ST-74)</name>
    <dbReference type="NCBI Taxonomy" id="446469"/>
    <lineage>
        <taxon>Bacteria</taxon>
        <taxon>Bacillati</taxon>
        <taxon>Actinomycetota</taxon>
        <taxon>Actinomycetes</taxon>
        <taxon>Micrococcales</taxon>
        <taxon>Sanguibacteraceae</taxon>
        <taxon>Sanguibacter</taxon>
    </lineage>
</organism>